<protein>
    <submittedName>
        <fullName evidence="1">Uncharacterized protein</fullName>
    </submittedName>
</protein>
<evidence type="ECO:0000313" key="1">
    <source>
        <dbReference type="EMBL" id="EJW03935.1"/>
    </source>
</evidence>
<evidence type="ECO:0000313" key="2">
    <source>
        <dbReference type="Proteomes" id="UP000003163"/>
    </source>
</evidence>
<accession>J9DMZ0</accession>
<dbReference type="EMBL" id="AFBI03000027">
    <property type="protein sequence ID" value="EJW03935.1"/>
    <property type="molecule type" value="Genomic_DNA"/>
</dbReference>
<keyword evidence="2" id="KW-1185">Reference proteome</keyword>
<sequence length="499" mass="58338">MFSVFNNTQYIFQLKMIKQLWFIFARIENIFSSDNGEKEDNINNQSVNTSGIDEFHKLFLQTIKNFNFLENVHDIANCAAEDSLNQDISNRTTSPCTTADLERNTKQQYAQKKPEQPKIPQRTVNQIRRFAEKQQDARNNSKEDQDNNMNFLSISCHNKNRENSIQFENFPNQYHQKPDSNFYDKLSSYDVDSHKYETVDFSIVPTKKNLFANLKKFLKNLRCHQNANEELNKIYGKKNGDFNINNSQIGFFHDDESAFAANYDTNAHIKTFSCIGSNCCNHESVFHDVQYCGFPINTENQHTNHNQPQPNQYYNISSHLNNSQVHRKYHLPSNTSTQNSHKKDSSDYFLVVSSDSDSSTQLNSTQRPLRYKFHNQSEKSLFESVKHRPSCFYKKFGTKKSSNIDEKVTSAQRNIDLCNSSDKKSHLIRRKHHSYRENRNHNPNQFLTNNDCSHSVLPQQFAVGNNSNHLNRDVYSNKFVTPYAVTYLRTLEENPNRRF</sequence>
<dbReference type="InParanoid" id="J9DMZ0"/>
<dbReference type="AlphaFoldDB" id="J9DMZ0"/>
<organism evidence="1 2">
    <name type="scientific">Edhazardia aedis (strain USNM 41457)</name>
    <name type="common">Microsporidian parasite</name>
    <dbReference type="NCBI Taxonomy" id="1003232"/>
    <lineage>
        <taxon>Eukaryota</taxon>
        <taxon>Fungi</taxon>
        <taxon>Fungi incertae sedis</taxon>
        <taxon>Microsporidia</taxon>
        <taxon>Edhazardia</taxon>
    </lineage>
</organism>
<reference evidence="1 2" key="1">
    <citation type="submission" date="2011-08" db="EMBL/GenBank/DDBJ databases">
        <authorList>
            <person name="Liu Z.J."/>
            <person name="Shi F.L."/>
            <person name="Lu J.Q."/>
            <person name="Li M."/>
            <person name="Wang Z.L."/>
        </authorList>
    </citation>
    <scope>NUCLEOTIDE SEQUENCE [LARGE SCALE GENOMIC DNA]</scope>
    <source>
        <strain evidence="1 2">USNM 41457</strain>
    </source>
</reference>
<dbReference type="HOGENOM" id="CLU_546317_0_0_1"/>
<gene>
    <name evidence="1" type="ORF">EDEG_01773</name>
</gene>
<proteinExistence type="predicted"/>
<comment type="caution">
    <text evidence="1">The sequence shown here is derived from an EMBL/GenBank/DDBJ whole genome shotgun (WGS) entry which is preliminary data.</text>
</comment>
<reference evidence="2" key="2">
    <citation type="submission" date="2015-07" db="EMBL/GenBank/DDBJ databases">
        <title>Contrasting host-pathogen interactions and genome evolution in two generalist and specialist microsporidian pathogens of mosquitoes.</title>
        <authorList>
            <consortium name="The Broad Institute Genomics Platform"/>
            <consortium name="The Broad Institute Genome Sequencing Center for Infectious Disease"/>
            <person name="Cuomo C.A."/>
            <person name="Sanscrainte N.D."/>
            <person name="Goldberg J.M."/>
            <person name="Heiman D."/>
            <person name="Young S."/>
            <person name="Zeng Q."/>
            <person name="Becnel J.J."/>
            <person name="Birren B.W."/>
        </authorList>
    </citation>
    <scope>NUCLEOTIDE SEQUENCE [LARGE SCALE GENOMIC DNA]</scope>
    <source>
        <strain evidence="2">USNM 41457</strain>
    </source>
</reference>
<dbReference type="VEuPathDB" id="MicrosporidiaDB:EDEG_01773"/>
<dbReference type="Proteomes" id="UP000003163">
    <property type="component" value="Unassembled WGS sequence"/>
</dbReference>
<name>J9DMZ0_EDHAE</name>